<reference evidence="1 2" key="1">
    <citation type="submission" date="2018-04" db="EMBL/GenBank/DDBJ databases">
        <title>Active sludge and wastewater microbial communities from Klosterneuburg, Austria.</title>
        <authorList>
            <person name="Wagner M."/>
        </authorList>
    </citation>
    <scope>NUCLEOTIDE SEQUENCE [LARGE SCALE GENOMIC DNA]</scope>
    <source>
        <strain evidence="1 2">Nm4</strain>
    </source>
</reference>
<comment type="caution">
    <text evidence="1">The sequence shown here is derived from an EMBL/GenBank/DDBJ whole genome shotgun (WGS) entry which is preliminary data.</text>
</comment>
<sequence length="313" mass="36359">MLYANIIHKLNNSRLIIKHPLNYEAKNMDINLFYSEELSTMVHNLWLRIESWPFWKTFLKFTDSNFFNVLIGSSAGAFAGALAAQRIADRNKLREEFIKEIRNINVAITLSYSLCNIAMQLKKQNVTPMLSVFYDQFQKYKDSSYTFLLDARQLMGLSLKEIESIQDFVFLKISAADRAICLVSSLFLTIGNLNNAIEKRNKITEKFKLMTNKQEIMYEYFGLPKPNGDTNQEYLDLVKIISSSTDDTIFYSYLLCEDLHTHGNKVYSKFKKSFKSKSYGINRINFDQAKEEGMIPSSENYSTWFTSFKTAEK</sequence>
<dbReference type="EMBL" id="QAOL01000008">
    <property type="protein sequence ID" value="PTQ86880.1"/>
    <property type="molecule type" value="Genomic_DNA"/>
</dbReference>
<dbReference type="AlphaFoldDB" id="A0A2T5ISQ9"/>
<organism evidence="1 2">
    <name type="scientific">Nitrosomonas ureae</name>
    <dbReference type="NCBI Taxonomy" id="44577"/>
    <lineage>
        <taxon>Bacteria</taxon>
        <taxon>Pseudomonadati</taxon>
        <taxon>Pseudomonadota</taxon>
        <taxon>Betaproteobacteria</taxon>
        <taxon>Nitrosomonadales</taxon>
        <taxon>Nitrosomonadaceae</taxon>
        <taxon>Nitrosomonas</taxon>
    </lineage>
</organism>
<evidence type="ECO:0000313" key="2">
    <source>
        <dbReference type="Proteomes" id="UP000244110"/>
    </source>
</evidence>
<evidence type="ECO:0000313" key="1">
    <source>
        <dbReference type="EMBL" id="PTQ86880.1"/>
    </source>
</evidence>
<accession>A0A2T5ISQ9</accession>
<proteinExistence type="predicted"/>
<dbReference type="Proteomes" id="UP000244110">
    <property type="component" value="Unassembled WGS sequence"/>
</dbReference>
<name>A0A2T5ISQ9_9PROT</name>
<protein>
    <submittedName>
        <fullName evidence="1">Uncharacterized protein</fullName>
    </submittedName>
</protein>
<gene>
    <name evidence="1" type="ORF">C8R28_100875</name>
</gene>